<dbReference type="InterPro" id="IPR033473">
    <property type="entry name" value="Atos-like_C"/>
</dbReference>
<evidence type="ECO:0000256" key="1">
    <source>
        <dbReference type="ARBA" id="ARBA00034497"/>
    </source>
</evidence>
<keyword evidence="5" id="KW-1185">Reference proteome</keyword>
<name>A0A1J1IYB4_9DIPT</name>
<dbReference type="OrthoDB" id="8625101at2759"/>
<feature type="region of interest" description="Disordered" evidence="2">
    <location>
        <begin position="902"/>
        <end position="922"/>
    </location>
</feature>
<feature type="compositionally biased region" description="Low complexity" evidence="2">
    <location>
        <begin position="567"/>
        <end position="576"/>
    </location>
</feature>
<dbReference type="InterPro" id="IPR025261">
    <property type="entry name" value="Atos-like_cons_dom"/>
</dbReference>
<dbReference type="InterPro" id="IPR051506">
    <property type="entry name" value="ATOS_Transcription_Regulators"/>
</dbReference>
<feature type="compositionally biased region" description="Low complexity" evidence="2">
    <location>
        <begin position="515"/>
        <end position="535"/>
    </location>
</feature>
<accession>A0A1J1IYB4</accession>
<feature type="compositionally biased region" description="Acidic residues" evidence="2">
    <location>
        <begin position="709"/>
        <end position="720"/>
    </location>
</feature>
<proteinExistence type="inferred from homology"/>
<evidence type="ECO:0000259" key="3">
    <source>
        <dbReference type="SMART" id="SM01177"/>
    </source>
</evidence>
<dbReference type="PANTHER" id="PTHR13199:SF11">
    <property type="entry name" value="PROTEIN ATOSSA"/>
    <property type="match status" value="1"/>
</dbReference>
<dbReference type="Proteomes" id="UP000183832">
    <property type="component" value="Unassembled WGS sequence"/>
</dbReference>
<organism evidence="4 5">
    <name type="scientific">Clunio marinus</name>
    <dbReference type="NCBI Taxonomy" id="568069"/>
    <lineage>
        <taxon>Eukaryota</taxon>
        <taxon>Metazoa</taxon>
        <taxon>Ecdysozoa</taxon>
        <taxon>Arthropoda</taxon>
        <taxon>Hexapoda</taxon>
        <taxon>Insecta</taxon>
        <taxon>Pterygota</taxon>
        <taxon>Neoptera</taxon>
        <taxon>Endopterygota</taxon>
        <taxon>Diptera</taxon>
        <taxon>Nematocera</taxon>
        <taxon>Chironomoidea</taxon>
        <taxon>Chironomidae</taxon>
        <taxon>Clunio</taxon>
    </lineage>
</organism>
<dbReference type="EMBL" id="CVRI01000061">
    <property type="protein sequence ID" value="CRL04134.1"/>
    <property type="molecule type" value="Genomic_DNA"/>
</dbReference>
<feature type="compositionally biased region" description="Acidic residues" evidence="2">
    <location>
        <begin position="911"/>
        <end position="922"/>
    </location>
</feature>
<evidence type="ECO:0000256" key="2">
    <source>
        <dbReference type="SAM" id="MobiDB-lite"/>
    </source>
</evidence>
<feature type="compositionally biased region" description="Low complexity" evidence="2">
    <location>
        <begin position="736"/>
        <end position="753"/>
    </location>
</feature>
<protein>
    <submittedName>
        <fullName evidence="4">CLUMA_CG017245, isoform A</fullName>
    </submittedName>
</protein>
<dbReference type="STRING" id="568069.A0A1J1IYB4"/>
<dbReference type="Pfam" id="PF13889">
    <property type="entry name" value="Chromosome_seg"/>
    <property type="match status" value="1"/>
</dbReference>
<dbReference type="PANTHER" id="PTHR13199">
    <property type="entry name" value="GH03947P"/>
    <property type="match status" value="1"/>
</dbReference>
<feature type="region of interest" description="Disordered" evidence="2">
    <location>
        <begin position="515"/>
        <end position="538"/>
    </location>
</feature>
<feature type="domain" description="Atos-like conserved" evidence="3">
    <location>
        <begin position="1125"/>
        <end position="1184"/>
    </location>
</feature>
<comment type="similarity">
    <text evidence="1">Belongs to the ATOS family.</text>
</comment>
<gene>
    <name evidence="4" type="primary">putative Protein FAM214A</name>
    <name evidence="4" type="ORF">CLUMA_CG017245</name>
</gene>
<reference evidence="4 5" key="1">
    <citation type="submission" date="2015-04" db="EMBL/GenBank/DDBJ databases">
        <authorList>
            <person name="Syromyatnikov M.Y."/>
            <person name="Popov V.N."/>
        </authorList>
    </citation>
    <scope>NUCLEOTIDE SEQUENCE [LARGE SCALE GENOMIC DNA]</scope>
</reference>
<evidence type="ECO:0000313" key="4">
    <source>
        <dbReference type="EMBL" id="CRL04134.1"/>
    </source>
</evidence>
<dbReference type="SMART" id="SM01177">
    <property type="entry name" value="DUF4210"/>
    <property type="match status" value="1"/>
</dbReference>
<feature type="region of interest" description="Disordered" evidence="2">
    <location>
        <begin position="704"/>
        <end position="753"/>
    </location>
</feature>
<evidence type="ECO:0000313" key="5">
    <source>
        <dbReference type="Proteomes" id="UP000183832"/>
    </source>
</evidence>
<dbReference type="Pfam" id="PF13915">
    <property type="entry name" value="DUF4210"/>
    <property type="match status" value="1"/>
</dbReference>
<feature type="region of interest" description="Disordered" evidence="2">
    <location>
        <begin position="553"/>
        <end position="580"/>
    </location>
</feature>
<sequence>MMHSGNVNMALKQNSAVSVYVGIASLILEGRVIGGEEDDDDAFPIKFESTVPVKDEGISESSSSNPSSSRHGVIHRISEKLMSIRQFPGSQEVAETSLTVPTQSRDDFEYERQPRLHHVASAREFTRNSRLTTIPTASASNSSSAASVLHDIDVDWNDISIVFNGIDSLFNHPGSPMKLSTNRHSFHSSLGHQLHQEPSLKIFKNKEKATNANKGITLKPKQGPHCEKFLKKIGIIKIDSSETENEHMCNHVSSFCRRWQFNLRKLLQLLSKGEDSCIEVYLGPENNAILLEQWTIKLTENPTPSMMTIQSLCSAIRSQLYFSQVSSWVELLKKAFNDDGDVNVKDQLPTMFSDEIMQNPRLKKNLQTMQVDLDILFRIKPFDGASCFNDKPNVHNFPDTMVSDRMALRVCLKSLPRLDKIPTLNTEKANLNGFTCDNRIKTTHGVVAPLVSPVASTSCHLLTDRMAYPSCHEKGKHRCKDEDDYDVDVCKEENSTAKNISLSKVATPVTPIFTTTSQTSSSSSASSSSATATSLSHRERQLLKYKKRLMKREKQKKKILDGGDQTSVSSSNASGSDDLENFQDTAINDTFAPLYEAETANKSIKSIDITQSTLKTKLSIATQTEAVHDETAKASSSMSVSSKCNNCGKNLQCWNCDKNQFNFKSPMTSSLSINVDPNNVLGVPMNENKADLLLQAIQRTAEANVNNDYDSDDDYDDDDDKFNVSNRDKTNDNIFSSSNSSHHGDSSSAASPSIVAKDVRSNCDIMNDNNNYLNNNNNNVNNNNNLIDDDDGDKKIVGQFEMENDCRLCKRQKTRHIYTTSSMNPSNVVSVGGSYRRTMSECLVGMNSDDDADETDGAMFCSPRLPMQHNCDDAEFNFSAEDALFMKAYRRAFSEDVINQLPSESSCFDPGNDDDDNDDDDDDNDDCLTIKCNHYKSEKKSPLIVELKDAAVKLTPNVTLQHAPTTMSSPNQKLVIHGRHQQQQQKIPKINLSEVFNSIDYRDDSGIVHDAMEPSPTSDSVFAFNTSPASSYPPTSMRRETSPRISCGDANALLKRRSRHISDRSSISEYSNISDDDDEVLKIASKGGKQQIPPLIVTPSSTLKISSLYRKFVTKTHAAFNKLPLLGSIEESLLRDRIQPKAIVSGFKLLLGASGSFCPTQLTIPAQTFFYEFKGLKHMSTPYVCELRLSRKGYSIPRSGTVQATLLNPQGTVVRMFFVPYDFRDMPAMSQTFIRQRVLAIDEHVSQKEAEQMSTVEQMKHLRYVVHLRFQTGRSGRLCLHTDIKLLISRRTEFDTAQAHAKNSLESPNDLKIVSITPEHPKFSSRIDKN</sequence>